<dbReference type="PANTHER" id="PTHR12243:SF69">
    <property type="entry name" value="SI:CH73-59F11.3"/>
    <property type="match status" value="1"/>
</dbReference>
<sequence length="155" mass="17950">EEFDLEKRLEEEFRPERRLVVSAFRSFFLPEPPGSVRVGGAKRLKVGSVPCKPSSDCLRMTQVVKSIVLVDTFRLIHEVQSRPPLWNHRIVSGKETVERLWGEVAEALGTTGKDAKQKWKNLKDTFRKEMKKSIECGPSYTSMWPHYQRLSFLTE</sequence>
<accession>A0A0A9Z710</accession>
<evidence type="ECO:0000259" key="1">
    <source>
        <dbReference type="PROSITE" id="PS51029"/>
    </source>
</evidence>
<feature type="non-terminal residue" evidence="2">
    <location>
        <position position="1"/>
    </location>
</feature>
<dbReference type="GO" id="GO:0005667">
    <property type="term" value="C:transcription regulator complex"/>
    <property type="evidence" value="ECO:0007669"/>
    <property type="project" value="TreeGrafter"/>
</dbReference>
<dbReference type="PROSITE" id="PS51029">
    <property type="entry name" value="MADF"/>
    <property type="match status" value="1"/>
</dbReference>
<dbReference type="SMART" id="SM00595">
    <property type="entry name" value="MADF"/>
    <property type="match status" value="1"/>
</dbReference>
<dbReference type="PANTHER" id="PTHR12243">
    <property type="entry name" value="MADF DOMAIN TRANSCRIPTION FACTOR"/>
    <property type="match status" value="1"/>
</dbReference>
<reference evidence="2" key="2">
    <citation type="submission" date="2014-07" db="EMBL/GenBank/DDBJ databases">
        <authorList>
            <person name="Hull J."/>
        </authorList>
    </citation>
    <scope>NUCLEOTIDE SEQUENCE</scope>
</reference>
<feature type="non-terminal residue" evidence="2">
    <location>
        <position position="155"/>
    </location>
</feature>
<organism evidence="2">
    <name type="scientific">Lygus hesperus</name>
    <name type="common">Western plant bug</name>
    <dbReference type="NCBI Taxonomy" id="30085"/>
    <lineage>
        <taxon>Eukaryota</taxon>
        <taxon>Metazoa</taxon>
        <taxon>Ecdysozoa</taxon>
        <taxon>Arthropoda</taxon>
        <taxon>Hexapoda</taxon>
        <taxon>Insecta</taxon>
        <taxon>Pterygota</taxon>
        <taxon>Neoptera</taxon>
        <taxon>Paraneoptera</taxon>
        <taxon>Hemiptera</taxon>
        <taxon>Heteroptera</taxon>
        <taxon>Panheteroptera</taxon>
        <taxon>Cimicomorpha</taxon>
        <taxon>Miridae</taxon>
        <taxon>Mirini</taxon>
        <taxon>Lygus</taxon>
    </lineage>
</organism>
<reference evidence="2" key="1">
    <citation type="journal article" date="2014" name="PLoS ONE">
        <title>Transcriptome-Based Identification of ABC Transporters in the Western Tarnished Plant Bug Lygus hesperus.</title>
        <authorList>
            <person name="Hull J.J."/>
            <person name="Chaney K."/>
            <person name="Geib S.M."/>
            <person name="Fabrick J.A."/>
            <person name="Brent C.S."/>
            <person name="Walsh D."/>
            <person name="Lavine L.C."/>
        </authorList>
    </citation>
    <scope>NUCLEOTIDE SEQUENCE</scope>
</reference>
<dbReference type="GO" id="GO:0006357">
    <property type="term" value="P:regulation of transcription by RNA polymerase II"/>
    <property type="evidence" value="ECO:0007669"/>
    <property type="project" value="TreeGrafter"/>
</dbReference>
<feature type="domain" description="MADF" evidence="1">
    <location>
        <begin position="74"/>
        <end position="155"/>
    </location>
</feature>
<name>A0A0A9Z710_LYGHE</name>
<protein>
    <submittedName>
        <fullName evidence="2">Transcription factor Adf-1</fullName>
    </submittedName>
</protein>
<gene>
    <name evidence="2" type="primary">Adf1_39</name>
    <name evidence="2" type="ORF">CM83_103352</name>
</gene>
<dbReference type="InterPro" id="IPR039353">
    <property type="entry name" value="TF_Adf1"/>
</dbReference>
<proteinExistence type="predicted"/>
<dbReference type="GO" id="GO:0005634">
    <property type="term" value="C:nucleus"/>
    <property type="evidence" value="ECO:0007669"/>
    <property type="project" value="TreeGrafter"/>
</dbReference>
<dbReference type="Pfam" id="PF10545">
    <property type="entry name" value="MADF_DNA_bdg"/>
    <property type="match status" value="1"/>
</dbReference>
<evidence type="ECO:0000313" key="2">
    <source>
        <dbReference type="EMBL" id="JAG41047.1"/>
    </source>
</evidence>
<dbReference type="EMBL" id="GBHO01002557">
    <property type="protein sequence ID" value="JAG41047.1"/>
    <property type="molecule type" value="Transcribed_RNA"/>
</dbReference>
<dbReference type="AlphaFoldDB" id="A0A0A9Z710"/>
<dbReference type="InterPro" id="IPR006578">
    <property type="entry name" value="MADF-dom"/>
</dbReference>